<evidence type="ECO:0000256" key="7">
    <source>
        <dbReference type="SAM" id="Phobius"/>
    </source>
</evidence>
<dbReference type="Proteomes" id="UP000694941">
    <property type="component" value="Unplaced"/>
</dbReference>
<evidence type="ECO:0000313" key="10">
    <source>
        <dbReference type="RefSeq" id="XP_022257162.1"/>
    </source>
</evidence>
<keyword evidence="9" id="KW-1185">Reference proteome</keyword>
<dbReference type="CDD" id="cd13192">
    <property type="entry name" value="FERM_C_FRMD3_FRMD5"/>
    <property type="match status" value="1"/>
</dbReference>
<evidence type="ECO:0000256" key="5">
    <source>
        <dbReference type="SAM" id="Coils"/>
    </source>
</evidence>
<dbReference type="GeneID" id="106472911"/>
<dbReference type="InterPro" id="IPR018979">
    <property type="entry name" value="FERM_N"/>
</dbReference>
<keyword evidence="7" id="KW-0812">Transmembrane</keyword>
<evidence type="ECO:0000256" key="4">
    <source>
        <dbReference type="ARBA" id="ARBA00043944"/>
    </source>
</evidence>
<feature type="region of interest" description="Disordered" evidence="6">
    <location>
        <begin position="339"/>
        <end position="362"/>
    </location>
</feature>
<evidence type="ECO:0000259" key="8">
    <source>
        <dbReference type="PROSITE" id="PS50057"/>
    </source>
</evidence>
<proteinExistence type="predicted"/>
<dbReference type="InterPro" id="IPR019749">
    <property type="entry name" value="Band_41_domain"/>
</dbReference>
<evidence type="ECO:0000256" key="6">
    <source>
        <dbReference type="SAM" id="MobiDB-lite"/>
    </source>
</evidence>
<dbReference type="RefSeq" id="XP_022257162.1">
    <property type="nucleotide sequence ID" value="XM_022401454.1"/>
</dbReference>
<evidence type="ECO:0000256" key="3">
    <source>
        <dbReference type="ARBA" id="ARBA00022949"/>
    </source>
</evidence>
<dbReference type="Pfam" id="PF00373">
    <property type="entry name" value="FERM_M"/>
    <property type="match status" value="1"/>
</dbReference>
<dbReference type="SMART" id="SM00295">
    <property type="entry name" value="B41"/>
    <property type="match status" value="1"/>
</dbReference>
<dbReference type="InterPro" id="IPR035963">
    <property type="entry name" value="FERM_2"/>
</dbReference>
<dbReference type="InterPro" id="IPR014847">
    <property type="entry name" value="FA"/>
</dbReference>
<dbReference type="InterPro" id="IPR000798">
    <property type="entry name" value="Ez/rad/moesin-like"/>
</dbReference>
<dbReference type="Gene3D" id="1.20.80.10">
    <property type="match status" value="1"/>
</dbReference>
<name>A0ABM1TMQ6_LIMPO</name>
<dbReference type="PRINTS" id="PR00935">
    <property type="entry name" value="BAND41"/>
</dbReference>
<protein>
    <recommendedName>
        <fullName evidence="2">Moesin/ezrin/radixin homolog 1</fullName>
    </recommendedName>
</protein>
<dbReference type="SUPFAM" id="SSF47031">
    <property type="entry name" value="Second domain of FERM"/>
    <property type="match status" value="1"/>
</dbReference>
<gene>
    <name evidence="10" type="primary">LOC106472911</name>
</gene>
<dbReference type="PANTHER" id="PTHR23280">
    <property type="entry name" value="4.1 G PROTEIN"/>
    <property type="match status" value="1"/>
</dbReference>
<dbReference type="PRINTS" id="PR00661">
    <property type="entry name" value="ERMFAMILY"/>
</dbReference>
<dbReference type="InterPro" id="IPR011993">
    <property type="entry name" value="PH-like_dom_sf"/>
</dbReference>
<comment type="subcellular location">
    <subcellularLocation>
        <location evidence="1">Cell junction</location>
        <location evidence="1">Adherens junction</location>
    </subcellularLocation>
    <subcellularLocation>
        <location evidence="4">Cell projection</location>
        <location evidence="4">Rhabdomere</location>
    </subcellularLocation>
</comment>
<keyword evidence="7" id="KW-1133">Transmembrane helix</keyword>
<evidence type="ECO:0000256" key="1">
    <source>
        <dbReference type="ARBA" id="ARBA00004536"/>
    </source>
</evidence>
<dbReference type="InterPro" id="IPR029071">
    <property type="entry name" value="Ubiquitin-like_domsf"/>
</dbReference>
<dbReference type="Pfam" id="PF08736">
    <property type="entry name" value="FA"/>
    <property type="match status" value="1"/>
</dbReference>
<sequence length="593" mass="68718">MMLRIGSKKDMNREYSCTIRLIDDNEVIECAFRRDHKGQYLLDYVCSTLNLVEKDYFGLRYVDLSRQRHWLDTGRSILKQVKGLQTIIFFFRVKFYPPEPHQLKEEITRYQIFLQLRRDLLHGRLYSSQDDSAQLAGYIVQSELGDYDPDEHSGNYVADFKLLLKQTARLEEKVAEIHQCHLRGQVPAVAEINFLQKACVLDAYGVDPHPVKDPKGNQMYLGINHAGISTFVGSQKTHHFKWQDIQRINFEGKMFIIHLLLNEDARKKRKHLIGFKCPTQAACKHLWKCALEQRYFFMVKSSAEVPAVTTGGGLFSRGSKFRYSGRVEKEVVELMKNLQRDPPQFQRSMRSSSFHQQSESYPTTPATLCAEYETDFSDIHYLNNSAPLTENMDSFTSTDSSSYKCINHSTQNTESLSGLTLPEHEEAPIPLLEEPENQRIEQLEDKISEESQNLNEDNQQDELEITFPSCQTSTSQTGEKLEQKPHNEYVEEVYALSKTQQAEKSIQQDLIIPQQTKCQSNQQFLSHSVNVVRVTILAFLFIILLLWCLLIVVMESDSAIFSEVRMLPALVMLRREYYEPAKDFIIYCLMFLF</sequence>
<reference evidence="10" key="1">
    <citation type="submission" date="2025-08" db="UniProtKB">
        <authorList>
            <consortium name="RefSeq"/>
        </authorList>
    </citation>
    <scope>IDENTIFICATION</scope>
    <source>
        <tissue evidence="10">Muscle</tissue>
    </source>
</reference>
<feature type="domain" description="FERM" evidence="8">
    <location>
        <begin position="15"/>
        <end position="301"/>
    </location>
</feature>
<dbReference type="PROSITE" id="PS00660">
    <property type="entry name" value="FERM_1"/>
    <property type="match status" value="1"/>
</dbReference>
<evidence type="ECO:0000256" key="2">
    <source>
        <dbReference type="ARBA" id="ARBA00022025"/>
    </source>
</evidence>
<feature type="coiled-coil region" evidence="5">
    <location>
        <begin position="437"/>
        <end position="464"/>
    </location>
</feature>
<dbReference type="Pfam" id="PF09380">
    <property type="entry name" value="FERM_C"/>
    <property type="match status" value="1"/>
</dbReference>
<evidence type="ECO:0000313" key="9">
    <source>
        <dbReference type="Proteomes" id="UP000694941"/>
    </source>
</evidence>
<dbReference type="CDD" id="cd17102">
    <property type="entry name" value="FERM_F1_FRMD3"/>
    <property type="match status" value="1"/>
</dbReference>
<dbReference type="PANTHER" id="PTHR23280:SF32">
    <property type="entry name" value="FI22325P1"/>
    <property type="match status" value="1"/>
</dbReference>
<dbReference type="SMART" id="SM01195">
    <property type="entry name" value="FA"/>
    <property type="match status" value="1"/>
</dbReference>
<keyword evidence="3" id="KW-0965">Cell junction</keyword>
<dbReference type="Gene3D" id="2.30.29.30">
    <property type="entry name" value="Pleckstrin-homology domain (PH domain)/Phosphotyrosine-binding domain (PTB)"/>
    <property type="match status" value="1"/>
</dbReference>
<dbReference type="PROSITE" id="PS50057">
    <property type="entry name" value="FERM_3"/>
    <property type="match status" value="1"/>
</dbReference>
<feature type="compositionally biased region" description="Polar residues" evidence="6">
    <location>
        <begin position="345"/>
        <end position="362"/>
    </location>
</feature>
<dbReference type="SUPFAM" id="SSF50729">
    <property type="entry name" value="PH domain-like"/>
    <property type="match status" value="1"/>
</dbReference>
<dbReference type="CDD" id="cd14473">
    <property type="entry name" value="FERM_B-lobe"/>
    <property type="match status" value="1"/>
</dbReference>
<dbReference type="SMART" id="SM01196">
    <property type="entry name" value="FERM_C"/>
    <property type="match status" value="1"/>
</dbReference>
<accession>A0ABM1TMQ6</accession>
<dbReference type="InterPro" id="IPR014352">
    <property type="entry name" value="FERM/acyl-CoA-bd_prot_sf"/>
</dbReference>
<dbReference type="InterPro" id="IPR018980">
    <property type="entry name" value="FERM_PH-like_C"/>
</dbReference>
<dbReference type="Gene3D" id="3.10.20.90">
    <property type="entry name" value="Phosphatidylinositol 3-kinase Catalytic Subunit, Chain A, domain 1"/>
    <property type="match status" value="1"/>
</dbReference>
<dbReference type="InterPro" id="IPR019747">
    <property type="entry name" value="FERM_CS"/>
</dbReference>
<keyword evidence="7" id="KW-0472">Membrane</keyword>
<keyword evidence="5" id="KW-0175">Coiled coil</keyword>
<dbReference type="Pfam" id="PF09379">
    <property type="entry name" value="FERM_N"/>
    <property type="match status" value="1"/>
</dbReference>
<organism evidence="9 10">
    <name type="scientific">Limulus polyphemus</name>
    <name type="common">Atlantic horseshoe crab</name>
    <dbReference type="NCBI Taxonomy" id="6850"/>
    <lineage>
        <taxon>Eukaryota</taxon>
        <taxon>Metazoa</taxon>
        <taxon>Ecdysozoa</taxon>
        <taxon>Arthropoda</taxon>
        <taxon>Chelicerata</taxon>
        <taxon>Merostomata</taxon>
        <taxon>Xiphosura</taxon>
        <taxon>Limulidae</taxon>
        <taxon>Limulus</taxon>
    </lineage>
</organism>
<dbReference type="SUPFAM" id="SSF54236">
    <property type="entry name" value="Ubiquitin-like"/>
    <property type="match status" value="1"/>
</dbReference>
<feature type="transmembrane region" description="Helical" evidence="7">
    <location>
        <begin position="531"/>
        <end position="553"/>
    </location>
</feature>
<dbReference type="InterPro" id="IPR019748">
    <property type="entry name" value="FERM_central"/>
</dbReference>
<dbReference type="InterPro" id="IPR000299">
    <property type="entry name" value="FERM_domain"/>
</dbReference>